<comment type="caution">
    <text evidence="2">The sequence shown here is derived from an EMBL/GenBank/DDBJ whole genome shotgun (WGS) entry which is preliminary data.</text>
</comment>
<dbReference type="Proteomes" id="UP000037267">
    <property type="component" value="Unassembled WGS sequence"/>
</dbReference>
<feature type="transmembrane region" description="Helical" evidence="1">
    <location>
        <begin position="138"/>
        <end position="158"/>
    </location>
</feature>
<gene>
    <name evidence="2" type="ORF">CLPU_15c00300</name>
</gene>
<sequence length="159" mass="17586">MSSIILYIISLFLLFLSFIKDKNKTKKALNISLESFLNLLPTILPMIMFVSIFLSIIDPNIITKLIGTKSGLKGVLLSIVIGSISYIPNFISLPLGASLLQRGAGYPQVAGLISTLMGIGIVTFPLESKYFDNKFSIIRNLIGLISCIVFVIIVWWFLI</sequence>
<keyword evidence="1" id="KW-0812">Transmembrane</keyword>
<dbReference type="OrthoDB" id="5465282at2"/>
<feature type="transmembrane region" description="Helical" evidence="1">
    <location>
        <begin position="43"/>
        <end position="62"/>
    </location>
</feature>
<protein>
    <submittedName>
        <fullName evidence="2">Putative permease</fullName>
    </submittedName>
</protein>
<keyword evidence="1" id="KW-0472">Membrane</keyword>
<proteinExistence type="predicted"/>
<keyword evidence="1" id="KW-1133">Transmembrane helix</keyword>
<feature type="transmembrane region" description="Helical" evidence="1">
    <location>
        <begin position="105"/>
        <end position="126"/>
    </location>
</feature>
<dbReference type="STRING" id="1503.CLPU_15c00300"/>
<dbReference type="EMBL" id="LGSS01000015">
    <property type="protein sequence ID" value="KNF07536.1"/>
    <property type="molecule type" value="Genomic_DNA"/>
</dbReference>
<evidence type="ECO:0000313" key="2">
    <source>
        <dbReference type="EMBL" id="KNF07536.1"/>
    </source>
</evidence>
<dbReference type="RefSeq" id="WP_050356123.1">
    <property type="nucleotide sequence ID" value="NZ_LGSS01000015.1"/>
</dbReference>
<evidence type="ECO:0000313" key="3">
    <source>
        <dbReference type="Proteomes" id="UP000037267"/>
    </source>
</evidence>
<dbReference type="AlphaFoldDB" id="A0A0L0W7X2"/>
<reference evidence="3" key="1">
    <citation type="submission" date="2015-07" db="EMBL/GenBank/DDBJ databases">
        <title>Draft genome sequence of the purine-degrading Gottschalkia purinilyticum DSM 1384 (formerly Clostridium purinilyticum).</title>
        <authorList>
            <person name="Poehlein A."/>
            <person name="Schiel-Bengelsdorf B."/>
            <person name="Bengelsdorf F.R."/>
            <person name="Daniel R."/>
            <person name="Duerre P."/>
        </authorList>
    </citation>
    <scope>NUCLEOTIDE SEQUENCE [LARGE SCALE GENOMIC DNA]</scope>
    <source>
        <strain evidence="3">DSM 1384</strain>
    </source>
</reference>
<feature type="transmembrane region" description="Helical" evidence="1">
    <location>
        <begin position="74"/>
        <end position="93"/>
    </location>
</feature>
<organism evidence="2 3">
    <name type="scientific">Gottschalkia purinilytica</name>
    <name type="common">Clostridium purinilyticum</name>
    <dbReference type="NCBI Taxonomy" id="1503"/>
    <lineage>
        <taxon>Bacteria</taxon>
        <taxon>Bacillati</taxon>
        <taxon>Bacillota</taxon>
        <taxon>Tissierellia</taxon>
        <taxon>Tissierellales</taxon>
        <taxon>Gottschalkiaceae</taxon>
        <taxon>Gottschalkia</taxon>
    </lineage>
</organism>
<evidence type="ECO:0000256" key="1">
    <source>
        <dbReference type="SAM" id="Phobius"/>
    </source>
</evidence>
<keyword evidence="3" id="KW-1185">Reference proteome</keyword>
<name>A0A0L0W7X2_GOTPU</name>
<accession>A0A0L0W7X2</accession>